<keyword evidence="3" id="KW-0653">Protein transport</keyword>
<feature type="compositionally biased region" description="Low complexity" evidence="4">
    <location>
        <begin position="29"/>
        <end position="57"/>
    </location>
</feature>
<dbReference type="PANTHER" id="PTHR12542:SF17">
    <property type="entry name" value="EXOCYST SUBUNIT EXO70 FAMILY PROTEIN"/>
    <property type="match status" value="1"/>
</dbReference>
<dbReference type="AlphaFoldDB" id="A0AAD4XT45"/>
<dbReference type="Proteomes" id="UP001202328">
    <property type="component" value="Unassembled WGS sequence"/>
</dbReference>
<comment type="caution">
    <text evidence="6">The sequence shown here is derived from an EMBL/GenBank/DDBJ whole genome shotgun (WGS) entry which is preliminary data.</text>
</comment>
<dbReference type="EMBL" id="JAJJMB010004716">
    <property type="protein sequence ID" value="KAI3942208.1"/>
    <property type="molecule type" value="Genomic_DNA"/>
</dbReference>
<evidence type="ECO:0000259" key="5">
    <source>
        <dbReference type="Pfam" id="PF03081"/>
    </source>
</evidence>
<feature type="region of interest" description="Disordered" evidence="4">
    <location>
        <begin position="160"/>
        <end position="194"/>
    </location>
</feature>
<dbReference type="GO" id="GO:0006887">
    <property type="term" value="P:exocytosis"/>
    <property type="evidence" value="ECO:0007669"/>
    <property type="project" value="UniProtKB-KW"/>
</dbReference>
<proteinExistence type="inferred from homology"/>
<dbReference type="SUPFAM" id="SSF74788">
    <property type="entry name" value="Cullin repeat-like"/>
    <property type="match status" value="1"/>
</dbReference>
<dbReference type="GO" id="GO:0000145">
    <property type="term" value="C:exocyst"/>
    <property type="evidence" value="ECO:0007669"/>
    <property type="project" value="InterPro"/>
</dbReference>
<feature type="region of interest" description="Disordered" evidence="4">
    <location>
        <begin position="29"/>
        <end position="59"/>
    </location>
</feature>
<dbReference type="InterPro" id="IPR046364">
    <property type="entry name" value="Exo70_C"/>
</dbReference>
<feature type="domain" description="Exocyst complex subunit Exo70 C-terminal" evidence="5">
    <location>
        <begin position="272"/>
        <end position="633"/>
    </location>
</feature>
<dbReference type="InterPro" id="IPR016159">
    <property type="entry name" value="Cullin_repeat-like_dom_sf"/>
</dbReference>
<evidence type="ECO:0000256" key="4">
    <source>
        <dbReference type="SAM" id="MobiDB-lite"/>
    </source>
</evidence>
<keyword evidence="2 3" id="KW-0813">Transport</keyword>
<dbReference type="Gene3D" id="1.20.1280.170">
    <property type="entry name" value="Exocyst complex component Exo70"/>
    <property type="match status" value="1"/>
</dbReference>
<keyword evidence="3" id="KW-0268">Exocytosis</keyword>
<evidence type="ECO:0000256" key="1">
    <source>
        <dbReference type="ARBA" id="ARBA00006756"/>
    </source>
</evidence>
<evidence type="ECO:0000313" key="7">
    <source>
        <dbReference type="Proteomes" id="UP001202328"/>
    </source>
</evidence>
<dbReference type="GO" id="GO:0015031">
    <property type="term" value="P:protein transport"/>
    <property type="evidence" value="ECO:0007669"/>
    <property type="project" value="UniProtKB-KW"/>
</dbReference>
<gene>
    <name evidence="6" type="ORF">MKW98_003807</name>
</gene>
<dbReference type="InterPro" id="IPR004140">
    <property type="entry name" value="Exo70"/>
</dbReference>
<dbReference type="Pfam" id="PF03081">
    <property type="entry name" value="Exo70_C"/>
    <property type="match status" value="1"/>
</dbReference>
<sequence>MKQTNRNKDIFFTSNISCDSISRSYTHSFSSSPDNSTSRSSTHSISSSPPQSRPSTPLHTFSESMMEENIDNAELLITKWSLETSTGFAASSSLFYDDRREAKDFISCAKDLQRAMRFFILPENSNPVLLVKSQNLMEIAMKRLEKEFYRILSDNRDRLDPESISGHGSERARGSTSDDFDEEVDQSSDEEEIQRVSNSINEVEQVGTVAMNDLKMISDCMISSGYGKEVVRIYKIIRKSIVDEGLYKLGFEKLTAAQINKMDWELLDFKIKNWVYAVKIAVKTLFLGERILCDYVLTSEMSRESCFTAITKDSALELFHFPELVAKGKKSPEKMFRILDLYDAISELWPEIESIFSYQSMSNIRAQAVSSLLKLGEAVRAMLTDFETAIQKDSSKALVPGGGIHPLTRYVMNYVSFLSDYTVILTDIVADWPLPEHTALPESYFDSSLGTDDEGTSSIVLRFAWLVLVLLCKLDGKAALYKDVPLSYLFLANNLNYVVSKVRGSNLRFLLGEEWISKHELKVKQYSINFERLGWSKVLSSLPTDPTASMSLDATKECLSSFNTAFEATYRTQSSWVVTDSKLRDEVKVSICKKVLPVYQEFYDTNRATLSGERNVEALVRYSPDDLMNYLSDLFYGMKVSGSSSSTDNSSRHSSSSH</sequence>
<protein>
    <recommendedName>
        <fullName evidence="3">Exocyst subunit Exo70 family protein</fullName>
    </recommendedName>
</protein>
<comment type="function">
    <text evidence="3">Component of the exocyst complex.</text>
</comment>
<evidence type="ECO:0000313" key="6">
    <source>
        <dbReference type="EMBL" id="KAI3942208.1"/>
    </source>
</evidence>
<organism evidence="6 7">
    <name type="scientific">Papaver atlanticum</name>
    <dbReference type="NCBI Taxonomy" id="357466"/>
    <lineage>
        <taxon>Eukaryota</taxon>
        <taxon>Viridiplantae</taxon>
        <taxon>Streptophyta</taxon>
        <taxon>Embryophyta</taxon>
        <taxon>Tracheophyta</taxon>
        <taxon>Spermatophyta</taxon>
        <taxon>Magnoliopsida</taxon>
        <taxon>Ranunculales</taxon>
        <taxon>Papaveraceae</taxon>
        <taxon>Papaveroideae</taxon>
        <taxon>Papaver</taxon>
    </lineage>
</organism>
<dbReference type="GO" id="GO:0005546">
    <property type="term" value="F:phosphatidylinositol-4,5-bisphosphate binding"/>
    <property type="evidence" value="ECO:0007669"/>
    <property type="project" value="InterPro"/>
</dbReference>
<evidence type="ECO:0000256" key="2">
    <source>
        <dbReference type="ARBA" id="ARBA00022448"/>
    </source>
</evidence>
<name>A0AAD4XT45_9MAGN</name>
<evidence type="ECO:0000256" key="3">
    <source>
        <dbReference type="RuleBase" id="RU365026"/>
    </source>
</evidence>
<dbReference type="PANTHER" id="PTHR12542">
    <property type="entry name" value="EXOCYST COMPLEX PROTEIN EXO70"/>
    <property type="match status" value="1"/>
</dbReference>
<keyword evidence="7" id="KW-1185">Reference proteome</keyword>
<feature type="compositionally biased region" description="Acidic residues" evidence="4">
    <location>
        <begin position="178"/>
        <end position="192"/>
    </location>
</feature>
<reference evidence="6" key="1">
    <citation type="submission" date="2022-04" db="EMBL/GenBank/DDBJ databases">
        <title>A functionally conserved STORR gene fusion in Papaver species that diverged 16.8 million years ago.</title>
        <authorList>
            <person name="Catania T."/>
        </authorList>
    </citation>
    <scope>NUCLEOTIDE SEQUENCE</scope>
    <source>
        <strain evidence="6">S-188037</strain>
    </source>
</reference>
<dbReference type="FunFam" id="1.20.1280.170:FF:000003">
    <property type="entry name" value="Exocyst subunit Exo70 family protein"/>
    <property type="match status" value="1"/>
</dbReference>
<dbReference type="Pfam" id="PF20669">
    <property type="entry name" value="Exo70_N"/>
    <property type="match status" value="1"/>
</dbReference>
<comment type="similarity">
    <text evidence="1 3">Belongs to the EXO70 family.</text>
</comment>
<accession>A0AAD4XT45</accession>